<dbReference type="PANTHER" id="PTHR43065">
    <property type="entry name" value="SENSOR HISTIDINE KINASE"/>
    <property type="match status" value="1"/>
</dbReference>
<organism evidence="10 11">
    <name type="scientific">Xylanibacter brevis</name>
    <dbReference type="NCBI Taxonomy" id="83231"/>
    <lineage>
        <taxon>Bacteria</taxon>
        <taxon>Pseudomonadati</taxon>
        <taxon>Bacteroidota</taxon>
        <taxon>Bacteroidia</taxon>
        <taxon>Bacteroidales</taxon>
        <taxon>Prevotellaceae</taxon>
        <taxon>Xylanibacter</taxon>
    </lineage>
</organism>
<dbReference type="CDD" id="cd00075">
    <property type="entry name" value="HATPase"/>
    <property type="match status" value="1"/>
</dbReference>
<keyword evidence="8" id="KW-0902">Two-component regulatory system</keyword>
<dbReference type="PROSITE" id="PS50109">
    <property type="entry name" value="HIS_KIN"/>
    <property type="match status" value="1"/>
</dbReference>
<dbReference type="InterPro" id="IPR036890">
    <property type="entry name" value="HATPase_C_sf"/>
</dbReference>
<accession>A0ABS9CEE4</accession>
<keyword evidence="5" id="KW-0547">Nucleotide-binding</keyword>
<evidence type="ECO:0000256" key="7">
    <source>
        <dbReference type="ARBA" id="ARBA00022840"/>
    </source>
</evidence>
<dbReference type="PRINTS" id="PR00344">
    <property type="entry name" value="BCTRLSENSOR"/>
</dbReference>
<comment type="caution">
    <text evidence="10">The sequence shown here is derived from an EMBL/GenBank/DDBJ whole genome shotgun (WGS) entry which is preliminary data.</text>
</comment>
<evidence type="ECO:0000256" key="6">
    <source>
        <dbReference type="ARBA" id="ARBA00022777"/>
    </source>
</evidence>
<evidence type="ECO:0000313" key="11">
    <source>
        <dbReference type="Proteomes" id="UP001200470"/>
    </source>
</evidence>
<reference evidence="10 11" key="1">
    <citation type="submission" date="2020-12" db="EMBL/GenBank/DDBJ databases">
        <title>Whole genome sequences of gut porcine anaerobes.</title>
        <authorList>
            <person name="Kubasova T."/>
            <person name="Jahodarova E."/>
            <person name="Rychlik I."/>
        </authorList>
    </citation>
    <scope>NUCLEOTIDE SEQUENCE [LARGE SCALE GENOMIC DNA]</scope>
    <source>
        <strain evidence="10 11">An925</strain>
    </source>
</reference>
<evidence type="ECO:0000256" key="2">
    <source>
        <dbReference type="ARBA" id="ARBA00012438"/>
    </source>
</evidence>
<dbReference type="EMBL" id="JADYTN010000008">
    <property type="protein sequence ID" value="MCF2563454.1"/>
    <property type="molecule type" value="Genomic_DNA"/>
</dbReference>
<evidence type="ECO:0000256" key="1">
    <source>
        <dbReference type="ARBA" id="ARBA00000085"/>
    </source>
</evidence>
<dbReference type="SUPFAM" id="SSF55874">
    <property type="entry name" value="ATPase domain of HSP90 chaperone/DNA topoisomerase II/histidine kinase"/>
    <property type="match status" value="1"/>
</dbReference>
<evidence type="ECO:0000259" key="9">
    <source>
        <dbReference type="PROSITE" id="PS50109"/>
    </source>
</evidence>
<dbReference type="InterPro" id="IPR003594">
    <property type="entry name" value="HATPase_dom"/>
</dbReference>
<proteinExistence type="predicted"/>
<keyword evidence="11" id="KW-1185">Reference proteome</keyword>
<dbReference type="PANTHER" id="PTHR43065:SF10">
    <property type="entry name" value="PEROXIDE STRESS-ACTIVATED HISTIDINE KINASE MAK3"/>
    <property type="match status" value="1"/>
</dbReference>
<dbReference type="Proteomes" id="UP001200470">
    <property type="component" value="Unassembled WGS sequence"/>
</dbReference>
<feature type="domain" description="Histidine kinase" evidence="9">
    <location>
        <begin position="1"/>
        <end position="63"/>
    </location>
</feature>
<keyword evidence="6 10" id="KW-0418">Kinase</keyword>
<comment type="catalytic activity">
    <reaction evidence="1">
        <text>ATP + protein L-histidine = ADP + protein N-phospho-L-histidine.</text>
        <dbReference type="EC" id="2.7.13.3"/>
    </reaction>
</comment>
<evidence type="ECO:0000313" key="10">
    <source>
        <dbReference type="EMBL" id="MCF2563454.1"/>
    </source>
</evidence>
<evidence type="ECO:0000256" key="5">
    <source>
        <dbReference type="ARBA" id="ARBA00022741"/>
    </source>
</evidence>
<sequence length="71" mass="7950">MSDTGIGIPEELRERIFEKFYKIDPFKKGLGLGLSVARHIAEQMGGTLAFDREYEGPGTCFVINKVRCILS</sequence>
<dbReference type="InterPro" id="IPR004358">
    <property type="entry name" value="Sig_transdc_His_kin-like_C"/>
</dbReference>
<name>A0ABS9CEE4_9BACT</name>
<dbReference type="InterPro" id="IPR005467">
    <property type="entry name" value="His_kinase_dom"/>
</dbReference>
<evidence type="ECO:0000256" key="3">
    <source>
        <dbReference type="ARBA" id="ARBA00022553"/>
    </source>
</evidence>
<evidence type="ECO:0000256" key="8">
    <source>
        <dbReference type="ARBA" id="ARBA00023012"/>
    </source>
</evidence>
<dbReference type="Gene3D" id="3.30.565.10">
    <property type="entry name" value="Histidine kinase-like ATPase, C-terminal domain"/>
    <property type="match status" value="1"/>
</dbReference>
<dbReference type="GO" id="GO:0016301">
    <property type="term" value="F:kinase activity"/>
    <property type="evidence" value="ECO:0007669"/>
    <property type="project" value="UniProtKB-KW"/>
</dbReference>
<evidence type="ECO:0000256" key="4">
    <source>
        <dbReference type="ARBA" id="ARBA00022679"/>
    </source>
</evidence>
<dbReference type="Pfam" id="PF02518">
    <property type="entry name" value="HATPase_c"/>
    <property type="match status" value="1"/>
</dbReference>
<keyword evidence="4" id="KW-0808">Transferase</keyword>
<gene>
    <name evidence="10" type="ORF">I6E12_04935</name>
</gene>
<keyword evidence="3" id="KW-0597">Phosphoprotein</keyword>
<dbReference type="EC" id="2.7.13.3" evidence="2"/>
<protein>
    <recommendedName>
        <fullName evidence="2">histidine kinase</fullName>
        <ecNumber evidence="2">2.7.13.3</ecNumber>
    </recommendedName>
</protein>
<keyword evidence="7" id="KW-0067">ATP-binding</keyword>